<dbReference type="PANTHER" id="PTHR30535:SF34">
    <property type="entry name" value="MOLYBDATE-BINDING PROTEIN MOLA"/>
    <property type="match status" value="1"/>
</dbReference>
<dbReference type="CDD" id="cd01144">
    <property type="entry name" value="BtuF"/>
    <property type="match status" value="1"/>
</dbReference>
<dbReference type="AlphaFoldDB" id="A0AAD0UBC5"/>
<name>A0AAD0UBC5_9BURK</name>
<dbReference type="InterPro" id="IPR050902">
    <property type="entry name" value="ABC_Transporter_SBP"/>
</dbReference>
<dbReference type="PANTHER" id="PTHR30535">
    <property type="entry name" value="VITAMIN B12-BINDING PROTEIN"/>
    <property type="match status" value="1"/>
</dbReference>
<organism evidence="4 5">
    <name type="scientific">Herbaspirillum rubrisubalbicans</name>
    <dbReference type="NCBI Taxonomy" id="80842"/>
    <lineage>
        <taxon>Bacteria</taxon>
        <taxon>Pseudomonadati</taxon>
        <taxon>Pseudomonadota</taxon>
        <taxon>Betaproteobacteria</taxon>
        <taxon>Burkholderiales</taxon>
        <taxon>Oxalobacteraceae</taxon>
        <taxon>Herbaspirillum</taxon>
    </lineage>
</organism>
<evidence type="ECO:0000313" key="4">
    <source>
        <dbReference type="EMBL" id="AYR25302.1"/>
    </source>
</evidence>
<proteinExistence type="predicted"/>
<dbReference type="Gene3D" id="3.40.50.1980">
    <property type="entry name" value="Nitrogenase molybdenum iron protein domain"/>
    <property type="match status" value="2"/>
</dbReference>
<gene>
    <name evidence="4" type="ORF">RC54_16395</name>
</gene>
<evidence type="ECO:0000256" key="2">
    <source>
        <dbReference type="SAM" id="SignalP"/>
    </source>
</evidence>
<evidence type="ECO:0000313" key="5">
    <source>
        <dbReference type="Proteomes" id="UP000269199"/>
    </source>
</evidence>
<dbReference type="RefSeq" id="WP_061788987.1">
    <property type="nucleotide sequence ID" value="NZ_CP024996.1"/>
</dbReference>
<feature type="signal peptide" evidence="2">
    <location>
        <begin position="1"/>
        <end position="24"/>
    </location>
</feature>
<sequence length="297" mass="32089">MRVAALFFLPGAAAALLVSGAAHASLTVQDDLGQTVTLAQPARRIISLAPHVTELLYAAGAGAQIVGVSNHSDYPPQATRLPLLGGYNALDMERILSLKPDLIVAWHSGNKPLQLTRLRSFGIPIYESQPADFGMIAASLEKLGHLAGSDSTAQAAATAFRARWQQLQSQYQGRSPVSVFYQIWSQPLMTLNGQHMVSAVLRLCGGRNIFADLPQLAPTVSVEAVLAADPQVILTPGDAHDQPLQRWKQFPRLRAVRDGQLYTVNADWMNRPGPRVLEAAQEVCGKLEQARRIAPAP</sequence>
<feature type="domain" description="Fe/B12 periplasmic-binding" evidence="3">
    <location>
        <begin position="44"/>
        <end position="291"/>
    </location>
</feature>
<dbReference type="Proteomes" id="UP000269199">
    <property type="component" value="Chromosome"/>
</dbReference>
<evidence type="ECO:0000256" key="1">
    <source>
        <dbReference type="ARBA" id="ARBA00022729"/>
    </source>
</evidence>
<dbReference type="EMBL" id="CP024996">
    <property type="protein sequence ID" value="AYR25302.1"/>
    <property type="molecule type" value="Genomic_DNA"/>
</dbReference>
<evidence type="ECO:0000259" key="3">
    <source>
        <dbReference type="PROSITE" id="PS50983"/>
    </source>
</evidence>
<dbReference type="SUPFAM" id="SSF53807">
    <property type="entry name" value="Helical backbone' metal receptor"/>
    <property type="match status" value="1"/>
</dbReference>
<protein>
    <submittedName>
        <fullName evidence="4">Cobalamin-binding protein</fullName>
    </submittedName>
</protein>
<dbReference type="Pfam" id="PF01497">
    <property type="entry name" value="Peripla_BP_2"/>
    <property type="match status" value="1"/>
</dbReference>
<accession>A0AAD0UBC5</accession>
<reference evidence="4 5" key="1">
    <citation type="submission" date="2017-11" db="EMBL/GenBank/DDBJ databases">
        <title>Complete genome sequence of Herbaspirillum rubrisubalbicans DSM 11543.</title>
        <authorList>
            <person name="Chen M."/>
            <person name="An Q."/>
        </authorList>
    </citation>
    <scope>NUCLEOTIDE SEQUENCE [LARGE SCALE GENOMIC DNA]</scope>
    <source>
        <strain evidence="4 5">DSM 11543</strain>
    </source>
</reference>
<keyword evidence="1 2" id="KW-0732">Signal</keyword>
<dbReference type="InterPro" id="IPR002491">
    <property type="entry name" value="ABC_transptr_periplasmic_BD"/>
</dbReference>
<dbReference type="PROSITE" id="PS50983">
    <property type="entry name" value="FE_B12_PBP"/>
    <property type="match status" value="1"/>
</dbReference>
<feature type="chain" id="PRO_5042127007" evidence="2">
    <location>
        <begin position="25"/>
        <end position="297"/>
    </location>
</feature>
<dbReference type="NCBIfam" id="NF038402">
    <property type="entry name" value="TroA_like"/>
    <property type="match status" value="1"/>
</dbReference>
<dbReference type="InterPro" id="IPR054828">
    <property type="entry name" value="Vit_B12_bind_prot"/>
</dbReference>